<dbReference type="AlphaFoldDB" id="A0A0X8JHZ5"/>
<feature type="compositionally biased region" description="Polar residues" evidence="1">
    <location>
        <begin position="51"/>
        <end position="60"/>
    </location>
</feature>
<sequence>MGFGGGGTPSIPEPTPAPKQEVQKPVTEAATAARQNQRDKAAKAAGIGGSIYTSPLNRADSTTRKTLLGQ</sequence>
<feature type="region of interest" description="Disordered" evidence="1">
    <location>
        <begin position="1"/>
        <end position="70"/>
    </location>
</feature>
<dbReference type="Proteomes" id="UP000069241">
    <property type="component" value="Chromosome"/>
</dbReference>
<gene>
    <name evidence="2" type="ORF">AXF13_02105</name>
</gene>
<accession>A0A0X8JHZ5</accession>
<proteinExistence type="predicted"/>
<reference evidence="3" key="1">
    <citation type="submission" date="2016-02" db="EMBL/GenBank/DDBJ databases">
        <authorList>
            <person name="Holder M.E."/>
            <person name="Ajami N.J."/>
            <person name="Petrosino J.F."/>
        </authorList>
    </citation>
    <scope>NUCLEOTIDE SEQUENCE [LARGE SCALE GENOMIC DNA]</scope>
    <source>
        <strain evidence="3">CCUG 45958</strain>
    </source>
</reference>
<dbReference type="EMBL" id="CP014229">
    <property type="protein sequence ID" value="AMD89006.1"/>
    <property type="molecule type" value="Genomic_DNA"/>
</dbReference>
<evidence type="ECO:0000313" key="3">
    <source>
        <dbReference type="Proteomes" id="UP000069241"/>
    </source>
</evidence>
<name>A0A0X8JHZ5_9BACT</name>
<dbReference type="STRING" id="44742.AXF13_02105"/>
<dbReference type="KEGG" id="dfi:AXF13_02105"/>
<evidence type="ECO:0000313" key="2">
    <source>
        <dbReference type="EMBL" id="AMD89006.1"/>
    </source>
</evidence>
<organism evidence="2 3">
    <name type="scientific">Desulfovibrio fairfieldensis</name>
    <dbReference type="NCBI Taxonomy" id="44742"/>
    <lineage>
        <taxon>Bacteria</taxon>
        <taxon>Pseudomonadati</taxon>
        <taxon>Thermodesulfobacteriota</taxon>
        <taxon>Desulfovibrionia</taxon>
        <taxon>Desulfovibrionales</taxon>
        <taxon>Desulfovibrionaceae</taxon>
        <taxon>Desulfovibrio</taxon>
    </lineage>
</organism>
<dbReference type="RefSeq" id="WP_062251474.1">
    <property type="nucleotide sequence ID" value="NZ_CP014229.1"/>
</dbReference>
<protein>
    <submittedName>
        <fullName evidence="2">Uncharacterized protein</fullName>
    </submittedName>
</protein>
<evidence type="ECO:0000256" key="1">
    <source>
        <dbReference type="SAM" id="MobiDB-lite"/>
    </source>
</evidence>
<keyword evidence="3" id="KW-1185">Reference proteome</keyword>